<dbReference type="EMBL" id="PJQY01000553">
    <property type="protein sequence ID" value="PQQ10034.1"/>
    <property type="molecule type" value="Genomic_DNA"/>
</dbReference>
<reference evidence="1 2" key="1">
    <citation type="submission" date="2018-02" db="EMBL/GenBank/DDBJ databases">
        <title>Draft genome of wild Prunus yedoensis var. nudiflora.</title>
        <authorList>
            <person name="Baek S."/>
            <person name="Kim J.-H."/>
            <person name="Choi K."/>
            <person name="Kim G.-B."/>
            <person name="Cho A."/>
            <person name="Jang H."/>
            <person name="Shin C.-H."/>
            <person name="Yu H.-J."/>
            <person name="Mun J.-H."/>
        </authorList>
    </citation>
    <scope>NUCLEOTIDE SEQUENCE [LARGE SCALE GENOMIC DNA]</scope>
    <source>
        <strain evidence="2">cv. Jeju island</strain>
        <tissue evidence="1">Leaf</tissue>
    </source>
</reference>
<dbReference type="AlphaFoldDB" id="A0A314YXQ7"/>
<name>A0A314YXQ7_PRUYE</name>
<accession>A0A314YXQ7</accession>
<proteinExistence type="predicted"/>
<keyword evidence="2" id="KW-1185">Reference proteome</keyword>
<sequence>MPLNPVREFHDYCQKMQYIMKKPVKSIQNGVATRTIEVEANGVVKYAYTSTASNNDTAKIISLQRIFEVVERKLIRNETSFKDASIYIASKTL</sequence>
<evidence type="ECO:0000313" key="1">
    <source>
        <dbReference type="EMBL" id="PQQ10034.1"/>
    </source>
</evidence>
<comment type="caution">
    <text evidence="1">The sequence shown here is derived from an EMBL/GenBank/DDBJ whole genome shotgun (WGS) entry which is preliminary data.</text>
</comment>
<gene>
    <name evidence="1" type="ORF">Pyn_06465</name>
</gene>
<organism evidence="1 2">
    <name type="scientific">Prunus yedoensis var. nudiflora</name>
    <dbReference type="NCBI Taxonomy" id="2094558"/>
    <lineage>
        <taxon>Eukaryota</taxon>
        <taxon>Viridiplantae</taxon>
        <taxon>Streptophyta</taxon>
        <taxon>Embryophyta</taxon>
        <taxon>Tracheophyta</taxon>
        <taxon>Spermatophyta</taxon>
        <taxon>Magnoliopsida</taxon>
        <taxon>eudicotyledons</taxon>
        <taxon>Gunneridae</taxon>
        <taxon>Pentapetalae</taxon>
        <taxon>rosids</taxon>
        <taxon>fabids</taxon>
        <taxon>Rosales</taxon>
        <taxon>Rosaceae</taxon>
        <taxon>Amygdaloideae</taxon>
        <taxon>Amygdaleae</taxon>
        <taxon>Prunus</taxon>
    </lineage>
</organism>
<protein>
    <submittedName>
        <fullName evidence="1">Endoribonuclease Dicer homolog 2-like</fullName>
    </submittedName>
</protein>
<dbReference type="Proteomes" id="UP000250321">
    <property type="component" value="Unassembled WGS sequence"/>
</dbReference>
<dbReference type="STRING" id="2094558.A0A314YXQ7"/>
<evidence type="ECO:0000313" key="2">
    <source>
        <dbReference type="Proteomes" id="UP000250321"/>
    </source>
</evidence>